<name>A0ABT7PEH5_9BACT</name>
<protein>
    <submittedName>
        <fullName evidence="1">Uncharacterized protein</fullName>
    </submittedName>
</protein>
<comment type="caution">
    <text evidence="1">The sequence shown here is derived from an EMBL/GenBank/DDBJ whole genome shotgun (WGS) entry which is preliminary data.</text>
</comment>
<reference evidence="1 2" key="1">
    <citation type="submission" date="2023-06" db="EMBL/GenBank/DDBJ databases">
        <title>Roseiconus lacunae JC819 isolated from Gulf of Mannar region, Tamil Nadu.</title>
        <authorList>
            <person name="Pk S."/>
            <person name="Ch S."/>
            <person name="Ch V.R."/>
        </authorList>
    </citation>
    <scope>NUCLEOTIDE SEQUENCE [LARGE SCALE GENOMIC DNA]</scope>
    <source>
        <strain evidence="1 2">JC819</strain>
    </source>
</reference>
<dbReference type="RefSeq" id="WP_289162310.1">
    <property type="nucleotide sequence ID" value="NZ_JASZZN010000003.1"/>
</dbReference>
<organism evidence="1 2">
    <name type="scientific">Roseiconus lacunae</name>
    <dbReference type="NCBI Taxonomy" id="2605694"/>
    <lineage>
        <taxon>Bacteria</taxon>
        <taxon>Pseudomonadati</taxon>
        <taxon>Planctomycetota</taxon>
        <taxon>Planctomycetia</taxon>
        <taxon>Pirellulales</taxon>
        <taxon>Pirellulaceae</taxon>
        <taxon>Roseiconus</taxon>
    </lineage>
</organism>
<evidence type="ECO:0000313" key="1">
    <source>
        <dbReference type="EMBL" id="MDM4014626.1"/>
    </source>
</evidence>
<accession>A0ABT7PEH5</accession>
<evidence type="ECO:0000313" key="2">
    <source>
        <dbReference type="Proteomes" id="UP001239462"/>
    </source>
</evidence>
<keyword evidence="2" id="KW-1185">Reference proteome</keyword>
<dbReference type="Proteomes" id="UP001239462">
    <property type="component" value="Unassembled WGS sequence"/>
</dbReference>
<gene>
    <name evidence="1" type="ORF">QTN89_04230</name>
</gene>
<proteinExistence type="predicted"/>
<dbReference type="EMBL" id="JASZZN010000003">
    <property type="protein sequence ID" value="MDM4014626.1"/>
    <property type="molecule type" value="Genomic_DNA"/>
</dbReference>
<sequence length="83" mass="9347">MCNHDFVTCRSCGYGLDRASVIDAAPRYYLSSDSSGHDFIIPVDRADEWEAFLDLPEDDPASWDPPAWATMTEGFTFIAPRQE</sequence>